<dbReference type="Proteomes" id="UP000319257">
    <property type="component" value="Unassembled WGS sequence"/>
</dbReference>
<reference evidence="8 9" key="1">
    <citation type="submission" date="2019-06" db="EMBL/GenBank/DDBJ databases">
        <title>Draft genome sequence of the filamentous fungus Phialemoniopsis curvata isolated from diesel fuel.</title>
        <authorList>
            <person name="Varaljay V.A."/>
            <person name="Lyon W.J."/>
            <person name="Crouch A.L."/>
            <person name="Drake C.E."/>
            <person name="Hollomon J.M."/>
            <person name="Nadeau L.J."/>
            <person name="Nunn H.S."/>
            <person name="Stevenson B.S."/>
            <person name="Bojanowski C.L."/>
            <person name="Crookes-Goodson W.J."/>
        </authorList>
    </citation>
    <scope>NUCLEOTIDE SEQUENCE [LARGE SCALE GENOMIC DNA]</scope>
    <source>
        <strain evidence="8 9">D216</strain>
    </source>
</reference>
<dbReference type="Gene3D" id="1.10.630.10">
    <property type="entry name" value="Cytochrome P450"/>
    <property type="match status" value="1"/>
</dbReference>
<dbReference type="RefSeq" id="XP_030995130.1">
    <property type="nucleotide sequence ID" value="XM_031140750.1"/>
</dbReference>
<gene>
    <name evidence="8" type="ORF">E0L32_006149</name>
</gene>
<keyword evidence="9" id="KW-1185">Reference proteome</keyword>
<dbReference type="Pfam" id="PF00067">
    <property type="entry name" value="p450"/>
    <property type="match status" value="1"/>
</dbReference>
<dbReference type="GO" id="GO:0016705">
    <property type="term" value="F:oxidoreductase activity, acting on paired donors, with incorporation or reduction of molecular oxygen"/>
    <property type="evidence" value="ECO:0007669"/>
    <property type="project" value="InterPro"/>
</dbReference>
<keyword evidence="3" id="KW-0349">Heme</keyword>
<evidence type="ECO:0000256" key="1">
    <source>
        <dbReference type="ARBA" id="ARBA00001971"/>
    </source>
</evidence>
<keyword evidence="4" id="KW-0479">Metal-binding</keyword>
<comment type="cofactor">
    <cofactor evidence="1">
        <name>heme</name>
        <dbReference type="ChEBI" id="CHEBI:30413"/>
    </cofactor>
</comment>
<comment type="similarity">
    <text evidence="2">Belongs to the cytochrome P450 family.</text>
</comment>
<evidence type="ECO:0000256" key="7">
    <source>
        <dbReference type="ARBA" id="ARBA00023033"/>
    </source>
</evidence>
<evidence type="ECO:0000256" key="5">
    <source>
        <dbReference type="ARBA" id="ARBA00023002"/>
    </source>
</evidence>
<dbReference type="InterPro" id="IPR001128">
    <property type="entry name" value="Cyt_P450"/>
</dbReference>
<keyword evidence="7" id="KW-0503">Monooxygenase</keyword>
<dbReference type="GO" id="GO:0020037">
    <property type="term" value="F:heme binding"/>
    <property type="evidence" value="ECO:0007669"/>
    <property type="project" value="InterPro"/>
</dbReference>
<keyword evidence="5" id="KW-0560">Oxidoreductase</keyword>
<dbReference type="PANTHER" id="PTHR46206:SF2">
    <property type="entry name" value="CYTOCHROME P450 MONOOXYGENASE AUSG-RELATED"/>
    <property type="match status" value="1"/>
</dbReference>
<dbReference type="GeneID" id="41973596"/>
<dbReference type="InParanoid" id="A0A507B7N5"/>
<dbReference type="CDD" id="cd11041">
    <property type="entry name" value="CYP503A1-like"/>
    <property type="match status" value="1"/>
</dbReference>
<keyword evidence="6" id="KW-0408">Iron</keyword>
<accession>A0A507B7N5</accession>
<dbReference type="PANTHER" id="PTHR46206">
    <property type="entry name" value="CYTOCHROME P450"/>
    <property type="match status" value="1"/>
</dbReference>
<evidence type="ECO:0008006" key="10">
    <source>
        <dbReference type="Google" id="ProtNLM"/>
    </source>
</evidence>
<dbReference type="EMBL" id="SKBQ01000034">
    <property type="protein sequence ID" value="TPX13419.1"/>
    <property type="molecule type" value="Genomic_DNA"/>
</dbReference>
<sequence>MTSPQYLSAPVLAFLGAAAVVIAAAYQVFSNSRREQPWPGFKLITVRDNSPKASYALHGREALAKGLQECSGPFQVMSGSGPIIVLPNRFADEIRNEPWLEFSKGIKQDFFPNYPGFEPFKEGLEPDSVSMEAIRTKLTSHLGLVTDDLVDETIHDLHKIYGDNDEWRTISIKDSTLDLVARTSSRVFLGKDLCRNERWVTIANSYTVNSFTGAFALRKCPTLLRPIAYWFIPELTRLRKTVNEARTLIDTEVAKQARQVDEALQEGKKPPKFVNTLRWMYEIAKGRKVDYTAAQLAFTLVAMGAQSALHAQAIVNVCARPKLLEQLRKEIIDVIGEYGFQNAGLHKLELMDSYIKEIQRLYPANAGMSHPDQLVVLFAL</sequence>
<dbReference type="SUPFAM" id="SSF48264">
    <property type="entry name" value="Cytochrome P450"/>
    <property type="match status" value="1"/>
</dbReference>
<dbReference type="GO" id="GO:0005506">
    <property type="term" value="F:iron ion binding"/>
    <property type="evidence" value="ECO:0007669"/>
    <property type="project" value="InterPro"/>
</dbReference>
<protein>
    <recommendedName>
        <fullName evidence="10">Cytochrome P450</fullName>
    </recommendedName>
</protein>
<evidence type="ECO:0000256" key="6">
    <source>
        <dbReference type="ARBA" id="ARBA00023004"/>
    </source>
</evidence>
<dbReference type="InterPro" id="IPR036396">
    <property type="entry name" value="Cyt_P450_sf"/>
</dbReference>
<evidence type="ECO:0000256" key="3">
    <source>
        <dbReference type="ARBA" id="ARBA00022617"/>
    </source>
</evidence>
<proteinExistence type="inferred from homology"/>
<organism evidence="8 9">
    <name type="scientific">Thyridium curvatum</name>
    <dbReference type="NCBI Taxonomy" id="1093900"/>
    <lineage>
        <taxon>Eukaryota</taxon>
        <taxon>Fungi</taxon>
        <taxon>Dikarya</taxon>
        <taxon>Ascomycota</taxon>
        <taxon>Pezizomycotina</taxon>
        <taxon>Sordariomycetes</taxon>
        <taxon>Sordariomycetidae</taxon>
        <taxon>Thyridiales</taxon>
        <taxon>Thyridiaceae</taxon>
        <taxon>Thyridium</taxon>
    </lineage>
</organism>
<evidence type="ECO:0000256" key="4">
    <source>
        <dbReference type="ARBA" id="ARBA00022723"/>
    </source>
</evidence>
<evidence type="ECO:0000313" key="8">
    <source>
        <dbReference type="EMBL" id="TPX13419.1"/>
    </source>
</evidence>
<dbReference type="OrthoDB" id="1844152at2759"/>
<evidence type="ECO:0000313" key="9">
    <source>
        <dbReference type="Proteomes" id="UP000319257"/>
    </source>
</evidence>
<dbReference type="STRING" id="1093900.A0A507B7N5"/>
<evidence type="ECO:0000256" key="2">
    <source>
        <dbReference type="ARBA" id="ARBA00010617"/>
    </source>
</evidence>
<dbReference type="GO" id="GO:0004497">
    <property type="term" value="F:monooxygenase activity"/>
    <property type="evidence" value="ECO:0007669"/>
    <property type="project" value="UniProtKB-KW"/>
</dbReference>
<name>A0A507B7N5_9PEZI</name>
<comment type="caution">
    <text evidence="8">The sequence shown here is derived from an EMBL/GenBank/DDBJ whole genome shotgun (WGS) entry which is preliminary data.</text>
</comment>
<dbReference type="AlphaFoldDB" id="A0A507B7N5"/>